<protein>
    <submittedName>
        <fullName evidence="1">Uncharacterized protein</fullName>
    </submittedName>
</protein>
<proteinExistence type="predicted"/>
<dbReference type="EMBL" id="HBIV01004000">
    <property type="protein sequence ID" value="CAE0648041.1"/>
    <property type="molecule type" value="Transcribed_RNA"/>
</dbReference>
<evidence type="ECO:0000313" key="1">
    <source>
        <dbReference type="EMBL" id="CAE0648039.1"/>
    </source>
</evidence>
<dbReference type="AlphaFoldDB" id="A0A6V3J1V0"/>
<evidence type="ECO:0000313" key="2">
    <source>
        <dbReference type="EMBL" id="CAE0648041.1"/>
    </source>
</evidence>
<name>A0A6V3J1V0_9EUKA</name>
<gene>
    <name evidence="1" type="ORF">LGLO00237_LOCUS2791</name>
    <name evidence="2" type="ORF">LGLO00237_LOCUS2793</name>
</gene>
<dbReference type="EMBL" id="HBIV01003998">
    <property type="protein sequence ID" value="CAE0648039.1"/>
    <property type="molecule type" value="Transcribed_RNA"/>
</dbReference>
<accession>A0A6V3J1V0</accession>
<sequence>MARTHFDDAWSEYIPGVARPMCLTHASGANLQHISWLGIRRNGNLKLLSSNGDLYLASGSDSLWDNDAHGTSHHEWHLRHLHGLCLRHNHNCRIGMHFTLGTHDN</sequence>
<organism evidence="1">
    <name type="scientific">Lotharella globosa</name>
    <dbReference type="NCBI Taxonomy" id="91324"/>
    <lineage>
        <taxon>Eukaryota</taxon>
        <taxon>Sar</taxon>
        <taxon>Rhizaria</taxon>
        <taxon>Cercozoa</taxon>
        <taxon>Chlorarachniophyceae</taxon>
        <taxon>Lotharella</taxon>
    </lineage>
</organism>
<reference evidence="1" key="1">
    <citation type="submission" date="2021-01" db="EMBL/GenBank/DDBJ databases">
        <authorList>
            <person name="Corre E."/>
            <person name="Pelletier E."/>
            <person name="Niang G."/>
            <person name="Scheremetjew M."/>
            <person name="Finn R."/>
            <person name="Kale V."/>
            <person name="Holt S."/>
            <person name="Cochrane G."/>
            <person name="Meng A."/>
            <person name="Brown T."/>
            <person name="Cohen L."/>
        </authorList>
    </citation>
    <scope>NUCLEOTIDE SEQUENCE</scope>
    <source>
        <strain evidence="1">CCCM811</strain>
    </source>
</reference>